<dbReference type="PANTHER" id="PTHR34461:SF2">
    <property type="entry name" value="EXPRESSED PROTEIN"/>
    <property type="match status" value="1"/>
</dbReference>
<dbReference type="HOGENOM" id="CLU_331877_0_0_1"/>
<feature type="region of interest" description="Disordered" evidence="1">
    <location>
        <begin position="590"/>
        <end position="636"/>
    </location>
</feature>
<accession>A0A0D9XYJ9</accession>
<name>A0A0D9XYJ9_9ORYZ</name>
<dbReference type="Gramene" id="LPERR12G07720.1">
    <property type="protein sequence ID" value="LPERR12G07720.1"/>
    <property type="gene ID" value="LPERR12G07720"/>
</dbReference>
<feature type="compositionally biased region" description="Polar residues" evidence="1">
    <location>
        <begin position="590"/>
        <end position="620"/>
    </location>
</feature>
<dbReference type="PANTHER" id="PTHR34461">
    <property type="entry name" value="EXPRESSED PROTEIN"/>
    <property type="match status" value="1"/>
</dbReference>
<reference evidence="3" key="2">
    <citation type="submission" date="2013-12" db="EMBL/GenBank/DDBJ databases">
        <authorList>
            <person name="Yu Y."/>
            <person name="Lee S."/>
            <person name="de Baynast K."/>
            <person name="Wissotski M."/>
            <person name="Liu L."/>
            <person name="Talag J."/>
            <person name="Goicoechea J."/>
            <person name="Angelova A."/>
            <person name="Jetty R."/>
            <person name="Kudrna D."/>
            <person name="Golser W."/>
            <person name="Rivera L."/>
            <person name="Zhang J."/>
            <person name="Wing R."/>
        </authorList>
    </citation>
    <scope>NUCLEOTIDE SEQUENCE</scope>
</reference>
<protein>
    <submittedName>
        <fullName evidence="2">Uncharacterized protein</fullName>
    </submittedName>
</protein>
<evidence type="ECO:0000313" key="2">
    <source>
        <dbReference type="EnsemblPlants" id="LPERR12G07720.1"/>
    </source>
</evidence>
<dbReference type="Proteomes" id="UP000032180">
    <property type="component" value="Chromosome 12"/>
</dbReference>
<keyword evidence="3" id="KW-1185">Reference proteome</keyword>
<dbReference type="AlphaFoldDB" id="A0A0D9XYJ9"/>
<dbReference type="EnsemblPlants" id="LPERR12G07720.1">
    <property type="protein sequence ID" value="LPERR12G07720.1"/>
    <property type="gene ID" value="LPERR12G07720"/>
</dbReference>
<organism evidence="2 3">
    <name type="scientific">Leersia perrieri</name>
    <dbReference type="NCBI Taxonomy" id="77586"/>
    <lineage>
        <taxon>Eukaryota</taxon>
        <taxon>Viridiplantae</taxon>
        <taxon>Streptophyta</taxon>
        <taxon>Embryophyta</taxon>
        <taxon>Tracheophyta</taxon>
        <taxon>Spermatophyta</taxon>
        <taxon>Magnoliopsida</taxon>
        <taxon>Liliopsida</taxon>
        <taxon>Poales</taxon>
        <taxon>Poaceae</taxon>
        <taxon>BOP clade</taxon>
        <taxon>Oryzoideae</taxon>
        <taxon>Oryzeae</taxon>
        <taxon>Oryzinae</taxon>
        <taxon>Leersia</taxon>
    </lineage>
</organism>
<evidence type="ECO:0000313" key="3">
    <source>
        <dbReference type="Proteomes" id="UP000032180"/>
    </source>
</evidence>
<dbReference type="eggNOG" id="ENOG502QVTI">
    <property type="taxonomic scope" value="Eukaryota"/>
</dbReference>
<reference evidence="2 3" key="1">
    <citation type="submission" date="2012-08" db="EMBL/GenBank/DDBJ databases">
        <title>Oryza genome evolution.</title>
        <authorList>
            <person name="Wing R.A."/>
        </authorList>
    </citation>
    <scope>NUCLEOTIDE SEQUENCE</scope>
</reference>
<evidence type="ECO:0000256" key="1">
    <source>
        <dbReference type="SAM" id="MobiDB-lite"/>
    </source>
</evidence>
<reference evidence="2" key="3">
    <citation type="submission" date="2015-04" db="UniProtKB">
        <authorList>
            <consortium name="EnsemblPlants"/>
        </authorList>
    </citation>
    <scope>IDENTIFICATION</scope>
</reference>
<proteinExistence type="predicted"/>
<sequence length="854" mass="94552">MSGATHKKINLTPTRRSPRLKNIHVVYDEDSETDYPNLKPVKTEPEVIDLEEISSPLTPGFNDTSVGDQDFQNVSLKDLRARCKAKNRRAPKINLEGPDFKKQRQCEKRNLGDEVRNEEFDLDEPIIAFRQKRQKTPTKSNRIIDISTSPSVVKLLDTTPKREENGPVIFFPLDVTLHDSVSTADERRAPDVEHSTISAGNTDDLVGKNIFCAETSTGAVIIGSSPDILWEVKTEEEDIYSDEQVGVSSSGKDSFQDSFTELPREPIEYSRCQQHSGVIPQPTEIKDVSDDSCNLANSVEAYCLDDIILQNKTTDSLLSLDNTDEVINHHELSGNATNLTGDKSSVVNDYLVCSVNHEDHIDVNEYWYAGVLHGSALESTKITESSTEQCNTEVGFPSVVSQSDMCGSAERNLKSLAEVVQMKADGQLDSLVQCSVETKDILLHMDVPHAINDCTFAFNKTLDSVRAANFTTQDGRLENIVYDALNNHAQRKIIETETPVGVSGVATISSPVISEDIDRYPTGSKAPHGGQLALTCVTEYLLKDTDQLKATAVDDIHKTDSDQRSKEHFGLQSQLLRSCSHLDKACVTSESLNPEETQEMPSGSLDSTAASLDTDGQSNKLHPFSDEGTLEEHTPRKLLSKRKIMSPISQEKLCNALTGIDLCGVQRLKRKFLLEDCYKTRPNGSSTLSRTSKGILKATESPSPPKTTCTCMKSSVLLDTEKAVEFSQRQMHDIGNIASKLIRSLKHMRSIVDENLLSEAHSLLPNFNPAEIRAASADAFEVERTTRKWLTIMNKDCNRFCKILTLAGKKAVPHSEVPRKRKKITFADETGGKLCHVKVFNDGQTSLVPECHSE</sequence>